<dbReference type="Proteomes" id="UP000218427">
    <property type="component" value="Unassembled WGS sequence"/>
</dbReference>
<comment type="caution">
    <text evidence="2">The sequence shown here is derived from an EMBL/GenBank/DDBJ whole genome shotgun (WGS) entry which is preliminary data.</text>
</comment>
<feature type="compositionally biased region" description="Basic and acidic residues" evidence="1">
    <location>
        <begin position="40"/>
        <end position="59"/>
    </location>
</feature>
<sequence length="86" mass="9573">MFGCPAAIAAEPAAKPLDAEFLLFLEEWVNEEGEFVSPEEFERGDRESEGAPGTREKPLLESQPGNDRKTGISAEHELTEWRSSHD</sequence>
<evidence type="ECO:0000313" key="2">
    <source>
        <dbReference type="EMBL" id="PCO06341.1"/>
    </source>
</evidence>
<gene>
    <name evidence="2" type="ORF">AWR36_000705</name>
</gene>
<name>A0ABX4I1X4_9GAMM</name>
<reference evidence="2" key="1">
    <citation type="submission" date="2017-08" db="EMBL/GenBank/DDBJ databases">
        <title>Microbulbifer marisrubri sp. nov., a halophilic alphaproteobacterium isolated from marine sediment of the Yellow Sea, China.</title>
        <authorList>
            <person name="Zhang G."/>
            <person name="Xiong Q."/>
        </authorList>
    </citation>
    <scope>NUCLEOTIDE SEQUENCE [LARGE SCALE GENOMIC DNA]</scope>
    <source>
        <strain evidence="2">WRN-8</strain>
    </source>
</reference>
<protein>
    <submittedName>
        <fullName evidence="2">Uncharacterized protein</fullName>
    </submittedName>
</protein>
<dbReference type="EMBL" id="LRFG02000001">
    <property type="protein sequence ID" value="PCO06341.1"/>
    <property type="molecule type" value="Genomic_DNA"/>
</dbReference>
<evidence type="ECO:0000313" key="3">
    <source>
        <dbReference type="Proteomes" id="UP000218427"/>
    </source>
</evidence>
<accession>A0ABX4I1X4</accession>
<feature type="region of interest" description="Disordered" evidence="1">
    <location>
        <begin position="34"/>
        <end position="86"/>
    </location>
</feature>
<organism evidence="2 3">
    <name type="scientific">Microbulbifer flavimaris</name>
    <dbReference type="NCBI Taxonomy" id="1781068"/>
    <lineage>
        <taxon>Bacteria</taxon>
        <taxon>Pseudomonadati</taxon>
        <taxon>Pseudomonadota</taxon>
        <taxon>Gammaproteobacteria</taxon>
        <taxon>Cellvibrionales</taxon>
        <taxon>Microbulbiferaceae</taxon>
        <taxon>Microbulbifer</taxon>
    </lineage>
</organism>
<proteinExistence type="predicted"/>
<feature type="compositionally biased region" description="Basic and acidic residues" evidence="1">
    <location>
        <begin position="66"/>
        <end position="86"/>
    </location>
</feature>
<evidence type="ECO:0000256" key="1">
    <source>
        <dbReference type="SAM" id="MobiDB-lite"/>
    </source>
</evidence>
<keyword evidence="3" id="KW-1185">Reference proteome</keyword>